<gene>
    <name evidence="2" type="ORF">H744_2c3041</name>
</gene>
<name>A0A0C5WTH0_9GAMM</name>
<feature type="transmembrane region" description="Helical" evidence="1">
    <location>
        <begin position="49"/>
        <end position="71"/>
    </location>
</feature>
<reference evidence="2 3" key="1">
    <citation type="submission" date="2013-05" db="EMBL/GenBank/DDBJ databases">
        <title>Complete genome sequence of the lipase-producing bacterium Photobacterium gaetbulicola Gung47.</title>
        <authorList>
            <person name="Kim Y.-O."/>
        </authorList>
    </citation>
    <scope>NUCLEOTIDE SEQUENCE [LARGE SCALE GENOMIC DNA]</scope>
    <source>
        <strain evidence="2 3">Gung47</strain>
    </source>
</reference>
<keyword evidence="3" id="KW-1185">Reference proteome</keyword>
<sequence length="144" mass="16263">MSLPHGRETTMDVTRRGLRFATKGLAVLVMICLVRYADNFVLIFSLNQVGIVPSFIALLVLLSGIGAILGLSRGNRWGFIPLYFFIPAVTMFFNYSLIPYLPQLVTPEFRSIVIFFLNSSVLLFSVLLLLKMMDSDVIFSIEKY</sequence>
<evidence type="ECO:0000256" key="1">
    <source>
        <dbReference type="SAM" id="Phobius"/>
    </source>
</evidence>
<dbReference type="HOGENOM" id="CLU_1894261_0_0_6"/>
<proteinExistence type="predicted"/>
<feature type="transmembrane region" description="Helical" evidence="1">
    <location>
        <begin position="109"/>
        <end position="130"/>
    </location>
</feature>
<dbReference type="EMBL" id="CP005974">
    <property type="protein sequence ID" value="AJR09692.1"/>
    <property type="molecule type" value="Genomic_DNA"/>
</dbReference>
<dbReference type="STRING" id="658445.H744_2c3041"/>
<dbReference type="AlphaFoldDB" id="A0A0C5WTH0"/>
<evidence type="ECO:0000313" key="2">
    <source>
        <dbReference type="EMBL" id="AJR09692.1"/>
    </source>
</evidence>
<protein>
    <submittedName>
        <fullName evidence="2">Uncharacterized protein</fullName>
    </submittedName>
</protein>
<organism evidence="2 3">
    <name type="scientific">Photobacterium gaetbulicola Gung47</name>
    <dbReference type="NCBI Taxonomy" id="658445"/>
    <lineage>
        <taxon>Bacteria</taxon>
        <taxon>Pseudomonadati</taxon>
        <taxon>Pseudomonadota</taxon>
        <taxon>Gammaproteobacteria</taxon>
        <taxon>Vibrionales</taxon>
        <taxon>Vibrionaceae</taxon>
        <taxon>Photobacterium</taxon>
    </lineage>
</organism>
<keyword evidence="1" id="KW-0472">Membrane</keyword>
<dbReference type="KEGG" id="pgb:H744_2c3041"/>
<dbReference type="PATRIC" id="fig|658445.3.peg.5099"/>
<accession>A0A0C5WTH0</accession>
<feature type="transmembrane region" description="Helical" evidence="1">
    <location>
        <begin position="78"/>
        <end position="97"/>
    </location>
</feature>
<feature type="transmembrane region" description="Helical" evidence="1">
    <location>
        <begin position="20"/>
        <end position="37"/>
    </location>
</feature>
<keyword evidence="1" id="KW-0812">Transmembrane</keyword>
<evidence type="ECO:0000313" key="3">
    <source>
        <dbReference type="Proteomes" id="UP000032303"/>
    </source>
</evidence>
<dbReference type="Proteomes" id="UP000032303">
    <property type="component" value="Chromosome 2"/>
</dbReference>
<keyword evidence="1" id="KW-1133">Transmembrane helix</keyword>